<name>A0AAE0RYH5_9BIVA</name>
<keyword evidence="2" id="KW-1185">Reference proteome</keyword>
<reference evidence="1" key="1">
    <citation type="journal article" date="2021" name="Genome Biol. Evol.">
        <title>A High-Quality Reference Genome for a Parasitic Bivalve with Doubly Uniparental Inheritance (Bivalvia: Unionida).</title>
        <authorList>
            <person name="Smith C.H."/>
        </authorList>
    </citation>
    <scope>NUCLEOTIDE SEQUENCE</scope>
    <source>
        <strain evidence="1">CHS0354</strain>
    </source>
</reference>
<gene>
    <name evidence="1" type="ORF">CHS0354_022270</name>
</gene>
<dbReference type="EMBL" id="JAEAOA010001351">
    <property type="protein sequence ID" value="KAK3581665.1"/>
    <property type="molecule type" value="Genomic_DNA"/>
</dbReference>
<proteinExistence type="predicted"/>
<reference evidence="1" key="2">
    <citation type="journal article" date="2021" name="Genome Biol. Evol.">
        <title>Developing a high-quality reference genome for a parasitic bivalve with doubly uniparental inheritance (Bivalvia: Unionida).</title>
        <authorList>
            <person name="Smith C.H."/>
        </authorList>
    </citation>
    <scope>NUCLEOTIDE SEQUENCE</scope>
    <source>
        <strain evidence="1">CHS0354</strain>
        <tissue evidence="1">Mantle</tissue>
    </source>
</reference>
<evidence type="ECO:0000313" key="2">
    <source>
        <dbReference type="Proteomes" id="UP001195483"/>
    </source>
</evidence>
<organism evidence="1 2">
    <name type="scientific">Potamilus streckersoni</name>
    <dbReference type="NCBI Taxonomy" id="2493646"/>
    <lineage>
        <taxon>Eukaryota</taxon>
        <taxon>Metazoa</taxon>
        <taxon>Spiralia</taxon>
        <taxon>Lophotrochozoa</taxon>
        <taxon>Mollusca</taxon>
        <taxon>Bivalvia</taxon>
        <taxon>Autobranchia</taxon>
        <taxon>Heteroconchia</taxon>
        <taxon>Palaeoheterodonta</taxon>
        <taxon>Unionida</taxon>
        <taxon>Unionoidea</taxon>
        <taxon>Unionidae</taxon>
        <taxon>Ambleminae</taxon>
        <taxon>Lampsilini</taxon>
        <taxon>Potamilus</taxon>
    </lineage>
</organism>
<evidence type="ECO:0000313" key="1">
    <source>
        <dbReference type="EMBL" id="KAK3581665.1"/>
    </source>
</evidence>
<accession>A0AAE0RYH5</accession>
<sequence length="93" mass="11059">MQIHKDYKEVKPIIENHGRERAIMNAIRKEGNFEQMKLKRPEENPSFQSQKYYMEDSSIEYGLKDNIYYFLVTSAEILKEEELQGKQGKVKVT</sequence>
<protein>
    <submittedName>
        <fullName evidence="1">Uncharacterized protein</fullName>
    </submittedName>
</protein>
<dbReference type="AlphaFoldDB" id="A0AAE0RYH5"/>
<comment type="caution">
    <text evidence="1">The sequence shown here is derived from an EMBL/GenBank/DDBJ whole genome shotgun (WGS) entry which is preliminary data.</text>
</comment>
<reference evidence="1" key="3">
    <citation type="submission" date="2023-05" db="EMBL/GenBank/DDBJ databases">
        <authorList>
            <person name="Smith C.H."/>
        </authorList>
    </citation>
    <scope>NUCLEOTIDE SEQUENCE</scope>
    <source>
        <strain evidence="1">CHS0354</strain>
        <tissue evidence="1">Mantle</tissue>
    </source>
</reference>
<dbReference type="Proteomes" id="UP001195483">
    <property type="component" value="Unassembled WGS sequence"/>
</dbReference>